<name>A0A1H9S9Y1_9EURY</name>
<accession>A0A1H9S9Y1</accession>
<reference evidence="2" key="1">
    <citation type="submission" date="2016-10" db="EMBL/GenBank/DDBJ databases">
        <authorList>
            <person name="Varghese N."/>
            <person name="Submissions S."/>
        </authorList>
    </citation>
    <scope>NUCLEOTIDE SEQUENCE [LARGE SCALE GENOMIC DNA]</scope>
    <source>
        <strain evidence="2">DSM 25055</strain>
    </source>
</reference>
<gene>
    <name evidence="1" type="ORF">SAMN04489841_4631</name>
</gene>
<evidence type="ECO:0000313" key="1">
    <source>
        <dbReference type="EMBL" id="SER81405.1"/>
    </source>
</evidence>
<evidence type="ECO:0000313" key="2">
    <source>
        <dbReference type="Proteomes" id="UP000199114"/>
    </source>
</evidence>
<dbReference type="RefSeq" id="WP_090622516.1">
    <property type="nucleotide sequence ID" value="NZ_FOFD01000008.1"/>
</dbReference>
<organism evidence="1 2">
    <name type="scientific">Natrinema salaciae</name>
    <dbReference type="NCBI Taxonomy" id="1186196"/>
    <lineage>
        <taxon>Archaea</taxon>
        <taxon>Methanobacteriati</taxon>
        <taxon>Methanobacteriota</taxon>
        <taxon>Stenosarchaea group</taxon>
        <taxon>Halobacteria</taxon>
        <taxon>Halobacteriales</taxon>
        <taxon>Natrialbaceae</taxon>
        <taxon>Natrinema</taxon>
    </lineage>
</organism>
<dbReference type="Proteomes" id="UP000199114">
    <property type="component" value="Unassembled WGS sequence"/>
</dbReference>
<keyword evidence="2" id="KW-1185">Reference proteome</keyword>
<dbReference type="AlphaFoldDB" id="A0A1H9S9Y1"/>
<dbReference type="EMBL" id="FOFD01000008">
    <property type="protein sequence ID" value="SER81405.1"/>
    <property type="molecule type" value="Genomic_DNA"/>
</dbReference>
<proteinExistence type="predicted"/>
<dbReference type="OrthoDB" id="189962at2157"/>
<sequence>MSHWTVIVFDPGNRDPDAVEADLLESIRTGDDSLCRNPDDPRTWQESDGRVGWYLHGFSYEETIAQLTVPCRRALAMDVNDTSEAAVGYLYEWVDGAFLKVDTYADNEYGRACLDYFALKYGIQGERRV</sequence>
<protein>
    <submittedName>
        <fullName evidence="1">Uncharacterized protein</fullName>
    </submittedName>
</protein>
<dbReference type="STRING" id="1186196.SAMN04489841_4631"/>